<feature type="transmembrane region" description="Helical" evidence="7">
    <location>
        <begin position="83"/>
        <end position="109"/>
    </location>
</feature>
<feature type="domain" description="ABC transmembrane type-1" evidence="8">
    <location>
        <begin position="85"/>
        <end position="270"/>
    </location>
</feature>
<evidence type="ECO:0000256" key="3">
    <source>
        <dbReference type="ARBA" id="ARBA00022475"/>
    </source>
</evidence>
<evidence type="ECO:0000313" key="9">
    <source>
        <dbReference type="EMBL" id="SDL31936.1"/>
    </source>
</evidence>
<dbReference type="AlphaFoldDB" id="A0A1G9J3V5"/>
<proteinExistence type="inferred from homology"/>
<keyword evidence="5 7" id="KW-1133">Transmembrane helix</keyword>
<dbReference type="Pfam" id="PF00528">
    <property type="entry name" value="BPD_transp_1"/>
    <property type="match status" value="1"/>
</dbReference>
<dbReference type="EMBL" id="FNGO01000003">
    <property type="protein sequence ID" value="SDL31936.1"/>
    <property type="molecule type" value="Genomic_DNA"/>
</dbReference>
<comment type="subcellular location">
    <subcellularLocation>
        <location evidence="1 7">Cell membrane</location>
        <topology evidence="1 7">Multi-pass membrane protein</topology>
    </subcellularLocation>
</comment>
<dbReference type="PANTHER" id="PTHR43386">
    <property type="entry name" value="OLIGOPEPTIDE TRANSPORT SYSTEM PERMEASE PROTEIN APPC"/>
    <property type="match status" value="1"/>
</dbReference>
<dbReference type="PROSITE" id="PS50928">
    <property type="entry name" value="ABC_TM1"/>
    <property type="match status" value="1"/>
</dbReference>
<dbReference type="InterPro" id="IPR050366">
    <property type="entry name" value="BP-dependent_transpt_permease"/>
</dbReference>
<dbReference type="Proteomes" id="UP000199476">
    <property type="component" value="Unassembled WGS sequence"/>
</dbReference>
<feature type="transmembrane region" description="Helical" evidence="7">
    <location>
        <begin position="198"/>
        <end position="227"/>
    </location>
</feature>
<reference evidence="9 10" key="1">
    <citation type="submission" date="2016-10" db="EMBL/GenBank/DDBJ databases">
        <authorList>
            <person name="de Groot N.N."/>
        </authorList>
    </citation>
    <scope>NUCLEOTIDE SEQUENCE [LARGE SCALE GENOMIC DNA]</scope>
    <source>
        <strain evidence="9 10">SLAS-1</strain>
    </source>
</reference>
<protein>
    <submittedName>
        <fullName evidence="9">Peptide/nickel transport system permease protein</fullName>
    </submittedName>
</protein>
<dbReference type="SUPFAM" id="SSF161098">
    <property type="entry name" value="MetI-like"/>
    <property type="match status" value="1"/>
</dbReference>
<dbReference type="Gene3D" id="1.10.3720.10">
    <property type="entry name" value="MetI-like"/>
    <property type="match status" value="1"/>
</dbReference>
<evidence type="ECO:0000256" key="4">
    <source>
        <dbReference type="ARBA" id="ARBA00022692"/>
    </source>
</evidence>
<dbReference type="InterPro" id="IPR000515">
    <property type="entry name" value="MetI-like"/>
</dbReference>
<dbReference type="RefSeq" id="WP_159429776.1">
    <property type="nucleotide sequence ID" value="NZ_FNGO01000003.1"/>
</dbReference>
<accession>A0A1G9J3V5</accession>
<gene>
    <name evidence="9" type="ORF">SAMN04488692_103126</name>
</gene>
<feature type="transmembrane region" description="Helical" evidence="7">
    <location>
        <begin position="20"/>
        <end position="43"/>
    </location>
</feature>
<dbReference type="OrthoDB" id="9797852at2"/>
<keyword evidence="3" id="KW-1003">Cell membrane</keyword>
<feature type="transmembrane region" description="Helical" evidence="7">
    <location>
        <begin position="129"/>
        <end position="156"/>
    </location>
</feature>
<keyword evidence="4 7" id="KW-0812">Transmembrane</keyword>
<dbReference type="GO" id="GO:0005886">
    <property type="term" value="C:plasma membrane"/>
    <property type="evidence" value="ECO:0007669"/>
    <property type="project" value="UniProtKB-SubCell"/>
</dbReference>
<comment type="similarity">
    <text evidence="7">Belongs to the binding-protein-dependent transport system permease family.</text>
</comment>
<evidence type="ECO:0000256" key="7">
    <source>
        <dbReference type="RuleBase" id="RU363032"/>
    </source>
</evidence>
<sequence length="283" mass="30911">MTPNIKGFFKYLWRCLGNRIFAVGFIMVLTVFIVAILAEFLAVQPFQEMDVARTLEPPSGRYPLGTDHYGRCLFSRIIYGSRLALQVGFMIVGITSFIGITLGLMAGLAEGIIDSLITYISDVTWSLPPVVFALAIVMLLGPSLNNVIISLALISWPQLARVVRSKTRSTKTELYIEAAHASGMSTGRMIFRHLLPNILSAIIVLVTLQLPHAIIASTALGFLGLGAQPPAPDWGVMLNEGMDFIRVAPWQSIFPGLALVWTVLGFNLMGVGLRDILDPNIPD</sequence>
<dbReference type="CDD" id="cd06261">
    <property type="entry name" value="TM_PBP2"/>
    <property type="match status" value="1"/>
</dbReference>
<evidence type="ECO:0000256" key="5">
    <source>
        <dbReference type="ARBA" id="ARBA00022989"/>
    </source>
</evidence>
<evidence type="ECO:0000256" key="1">
    <source>
        <dbReference type="ARBA" id="ARBA00004651"/>
    </source>
</evidence>
<dbReference type="PANTHER" id="PTHR43386:SF1">
    <property type="entry name" value="D,D-DIPEPTIDE TRANSPORT SYSTEM PERMEASE PROTEIN DDPC-RELATED"/>
    <property type="match status" value="1"/>
</dbReference>
<keyword evidence="6 7" id="KW-0472">Membrane</keyword>
<evidence type="ECO:0000256" key="6">
    <source>
        <dbReference type="ARBA" id="ARBA00023136"/>
    </source>
</evidence>
<dbReference type="InterPro" id="IPR035906">
    <property type="entry name" value="MetI-like_sf"/>
</dbReference>
<keyword evidence="2 7" id="KW-0813">Transport</keyword>
<dbReference type="STRING" id="321763.SAMN04488692_103126"/>
<organism evidence="9 10">
    <name type="scientific">Halarsenatibacter silvermanii</name>
    <dbReference type="NCBI Taxonomy" id="321763"/>
    <lineage>
        <taxon>Bacteria</taxon>
        <taxon>Bacillati</taxon>
        <taxon>Bacillota</taxon>
        <taxon>Clostridia</taxon>
        <taxon>Halanaerobiales</taxon>
        <taxon>Halarsenatibacteraceae</taxon>
        <taxon>Halarsenatibacter</taxon>
    </lineage>
</organism>
<evidence type="ECO:0000259" key="8">
    <source>
        <dbReference type="PROSITE" id="PS50928"/>
    </source>
</evidence>
<name>A0A1G9J3V5_9FIRM</name>
<evidence type="ECO:0000313" key="10">
    <source>
        <dbReference type="Proteomes" id="UP000199476"/>
    </source>
</evidence>
<dbReference type="GO" id="GO:0055085">
    <property type="term" value="P:transmembrane transport"/>
    <property type="evidence" value="ECO:0007669"/>
    <property type="project" value="InterPro"/>
</dbReference>
<evidence type="ECO:0000256" key="2">
    <source>
        <dbReference type="ARBA" id="ARBA00022448"/>
    </source>
</evidence>
<keyword evidence="10" id="KW-1185">Reference proteome</keyword>
<feature type="transmembrane region" description="Helical" evidence="7">
    <location>
        <begin position="247"/>
        <end position="268"/>
    </location>
</feature>